<name>A0A6V8HPM0_TALPI</name>
<evidence type="ECO:0000313" key="2">
    <source>
        <dbReference type="Proteomes" id="UP000053095"/>
    </source>
</evidence>
<dbReference type="Proteomes" id="UP000053095">
    <property type="component" value="Unassembled WGS sequence"/>
</dbReference>
<dbReference type="Gene3D" id="3.40.50.720">
    <property type="entry name" value="NAD(P)-binding Rossmann-like Domain"/>
    <property type="match status" value="1"/>
</dbReference>
<comment type="caution">
    <text evidence="1">The sequence shown here is derived from an EMBL/GenBank/DDBJ whole genome shotgun (WGS) entry which is preliminary data.</text>
</comment>
<proteinExistence type="predicted"/>
<evidence type="ECO:0000313" key="1">
    <source>
        <dbReference type="EMBL" id="GAM43895.1"/>
    </source>
</evidence>
<sequence length="136" mass="15308">MKVALALLELYGPDLVRADIGYQLFQVSSNIRVNYIVYMKRTPARLISFHKRVTLSIDAEDPKSSGVDTSEQGAATIVWAAVSKDFEKTGGKYLEDAQIAKPWSPDWATGYTPHAYSIEKDRRLWVLSSELVQLDE</sequence>
<dbReference type="EMBL" id="DF933856">
    <property type="protein sequence ID" value="GAM43895.1"/>
    <property type="molecule type" value="Genomic_DNA"/>
</dbReference>
<accession>A0A6V8HPM0</accession>
<organism evidence="1 2">
    <name type="scientific">Talaromyces pinophilus</name>
    <name type="common">Penicillium pinophilum</name>
    <dbReference type="NCBI Taxonomy" id="128442"/>
    <lineage>
        <taxon>Eukaryota</taxon>
        <taxon>Fungi</taxon>
        <taxon>Dikarya</taxon>
        <taxon>Ascomycota</taxon>
        <taxon>Pezizomycotina</taxon>
        <taxon>Eurotiomycetes</taxon>
        <taxon>Eurotiomycetidae</taxon>
        <taxon>Eurotiales</taxon>
        <taxon>Trichocomaceae</taxon>
        <taxon>Talaromyces</taxon>
        <taxon>Talaromyces sect. Talaromyces</taxon>
    </lineage>
</organism>
<dbReference type="AlphaFoldDB" id="A0A6V8HPM0"/>
<reference evidence="2" key="1">
    <citation type="journal article" date="2015" name="Genome Announc.">
        <title>Draft genome sequence of Talaromyces cellulolyticus strain Y-94, a source of lignocellulosic biomass-degrading enzymes.</title>
        <authorList>
            <person name="Fujii T."/>
            <person name="Koike H."/>
            <person name="Sawayama S."/>
            <person name="Yano S."/>
            <person name="Inoue H."/>
        </authorList>
    </citation>
    <scope>NUCLEOTIDE SEQUENCE [LARGE SCALE GENOMIC DNA]</scope>
    <source>
        <strain evidence="2">Y-94</strain>
    </source>
</reference>
<protein>
    <submittedName>
        <fullName evidence="1">Short-chain dehydrogenase</fullName>
    </submittedName>
</protein>
<keyword evidence="2" id="KW-1185">Reference proteome</keyword>
<gene>
    <name evidence="1" type="ORF">TCE0_060f19080</name>
</gene>